<name>A0AAJ1QXL6_9FLAO</name>
<dbReference type="PANTHER" id="PTHR10000">
    <property type="entry name" value="PHOSPHOSERINE PHOSPHATASE"/>
    <property type="match status" value="1"/>
</dbReference>
<reference evidence="1 2" key="1">
    <citation type="journal article" date="2014" name="Int. J. Syst. Evol. Microbiol.">
        <title>Complete genome sequence of Corynebacterium casei LMG S-19264T (=DSM 44701T), isolated from a smear-ripened cheese.</title>
        <authorList>
            <consortium name="US DOE Joint Genome Institute (JGI-PGF)"/>
            <person name="Walter F."/>
            <person name="Albersmeier A."/>
            <person name="Kalinowski J."/>
            <person name="Ruckert C."/>
        </authorList>
    </citation>
    <scope>NUCLEOTIDE SEQUENCE [LARGE SCALE GENOMIC DNA]</scope>
    <source>
        <strain evidence="1 2">CECT 8670</strain>
    </source>
</reference>
<dbReference type="NCBIfam" id="TIGR01484">
    <property type="entry name" value="HAD-SF-IIB"/>
    <property type="match status" value="1"/>
</dbReference>
<dbReference type="Gene3D" id="3.30.1240.10">
    <property type="match status" value="1"/>
</dbReference>
<dbReference type="InterPro" id="IPR036412">
    <property type="entry name" value="HAD-like_sf"/>
</dbReference>
<dbReference type="PANTHER" id="PTHR10000:SF8">
    <property type="entry name" value="HAD SUPERFAMILY HYDROLASE-LIKE, TYPE 3"/>
    <property type="match status" value="1"/>
</dbReference>
<accession>A0AAJ1QXL6</accession>
<dbReference type="RefSeq" id="WP_165732445.1">
    <property type="nucleotide sequence ID" value="NZ_CP114178.1"/>
</dbReference>
<comment type="caution">
    <text evidence="1">The sequence shown here is derived from an EMBL/GenBank/DDBJ whole genome shotgun (WGS) entry which is preliminary data.</text>
</comment>
<protein>
    <submittedName>
        <fullName evidence="1">HAD family hydrolase</fullName>
        <ecNumber evidence="1">3.1.3.-</ecNumber>
    </submittedName>
</protein>
<dbReference type="SUPFAM" id="SSF56784">
    <property type="entry name" value="HAD-like"/>
    <property type="match status" value="1"/>
</dbReference>
<dbReference type="Gene3D" id="3.40.50.1000">
    <property type="entry name" value="HAD superfamily/HAD-like"/>
    <property type="match status" value="1"/>
</dbReference>
<keyword evidence="1" id="KW-0378">Hydrolase</keyword>
<dbReference type="EC" id="3.1.3.-" evidence="1"/>
<dbReference type="GO" id="GO:0005829">
    <property type="term" value="C:cytosol"/>
    <property type="evidence" value="ECO:0007669"/>
    <property type="project" value="TreeGrafter"/>
</dbReference>
<dbReference type="PROSITE" id="PS01228">
    <property type="entry name" value="COF_1"/>
    <property type="match status" value="1"/>
</dbReference>
<evidence type="ECO:0000313" key="2">
    <source>
        <dbReference type="Proteomes" id="UP001228636"/>
    </source>
</evidence>
<dbReference type="EMBL" id="JAUFQH010000008">
    <property type="protein sequence ID" value="MDN3619788.1"/>
    <property type="molecule type" value="Genomic_DNA"/>
</dbReference>
<dbReference type="InterPro" id="IPR000150">
    <property type="entry name" value="Cof"/>
</dbReference>
<dbReference type="SFLD" id="SFLDG01140">
    <property type="entry name" value="C2.B:_Phosphomannomutase_and_P"/>
    <property type="match status" value="1"/>
</dbReference>
<dbReference type="GO" id="GO:0016791">
    <property type="term" value="F:phosphatase activity"/>
    <property type="evidence" value="ECO:0007669"/>
    <property type="project" value="TreeGrafter"/>
</dbReference>
<dbReference type="SFLD" id="SFLDS00003">
    <property type="entry name" value="Haloacid_Dehalogenase"/>
    <property type="match status" value="1"/>
</dbReference>
<dbReference type="Proteomes" id="UP001228636">
    <property type="component" value="Unassembled WGS sequence"/>
</dbReference>
<dbReference type="AlphaFoldDB" id="A0AAJ1QXL6"/>
<gene>
    <name evidence="1" type="ORF">QWY81_10015</name>
</gene>
<dbReference type="GO" id="GO:0000287">
    <property type="term" value="F:magnesium ion binding"/>
    <property type="evidence" value="ECO:0007669"/>
    <property type="project" value="TreeGrafter"/>
</dbReference>
<organism evidence="1 2">
    <name type="scientific">Polaribacter sejongensis</name>
    <dbReference type="NCBI Taxonomy" id="985043"/>
    <lineage>
        <taxon>Bacteria</taxon>
        <taxon>Pseudomonadati</taxon>
        <taxon>Bacteroidota</taxon>
        <taxon>Flavobacteriia</taxon>
        <taxon>Flavobacteriales</taxon>
        <taxon>Flavobacteriaceae</taxon>
    </lineage>
</organism>
<dbReference type="NCBIfam" id="TIGR00099">
    <property type="entry name" value="Cof-subfamily"/>
    <property type="match status" value="1"/>
</dbReference>
<dbReference type="Pfam" id="PF08282">
    <property type="entry name" value="Hydrolase_3"/>
    <property type="match status" value="1"/>
</dbReference>
<dbReference type="InterPro" id="IPR006379">
    <property type="entry name" value="HAD-SF_hydro_IIB"/>
</dbReference>
<evidence type="ECO:0000313" key="1">
    <source>
        <dbReference type="EMBL" id="MDN3619788.1"/>
    </source>
</evidence>
<sequence>MNLSKVKLVVSDMDGTLLNSKGEVSTLFFDLFKQLKEKNITFCAASGRQYNSIVSKLDAIKNNIYVIAENGGIAKKNDDLLVLNLLSAEKIKKILPILKSIENSHVVLCGKNGAFIDSKDEDFIDLFQEYYTKYQIVDDLYSIIDNEDFLKVAIYHFTSSEEYVYPLIKDFDEDLLIKISGKNWLDISDKKSNKGNALREVQKILNITKEETMVFGDYHNDIEMLREADFSFSMKNAHKDITKIANYATESNDNYGVEKILAQLIEAK</sequence>
<dbReference type="InterPro" id="IPR023214">
    <property type="entry name" value="HAD_sf"/>
</dbReference>
<proteinExistence type="predicted"/>